<keyword evidence="2" id="KW-0808">Transferase</keyword>
<dbReference type="SUPFAM" id="SSF56112">
    <property type="entry name" value="Protein kinase-like (PK-like)"/>
    <property type="match status" value="1"/>
</dbReference>
<dbReference type="AlphaFoldDB" id="W9CLB4"/>
<dbReference type="HOGENOM" id="CLU_021768_5_1_1"/>
<evidence type="ECO:0000313" key="2">
    <source>
        <dbReference type="EMBL" id="ESZ95444.1"/>
    </source>
</evidence>
<feature type="domain" description="Aminoglycoside phosphotransferase" evidence="1">
    <location>
        <begin position="62"/>
        <end position="270"/>
    </location>
</feature>
<organism evidence="2 3">
    <name type="scientific">Sclerotinia borealis (strain F-4128)</name>
    <dbReference type="NCBI Taxonomy" id="1432307"/>
    <lineage>
        <taxon>Eukaryota</taxon>
        <taxon>Fungi</taxon>
        <taxon>Dikarya</taxon>
        <taxon>Ascomycota</taxon>
        <taxon>Pezizomycotina</taxon>
        <taxon>Leotiomycetes</taxon>
        <taxon>Helotiales</taxon>
        <taxon>Sclerotiniaceae</taxon>
        <taxon>Sclerotinia</taxon>
    </lineage>
</organism>
<protein>
    <submittedName>
        <fullName evidence="2">Phosphotransferase enzyme family protein</fullName>
    </submittedName>
</protein>
<dbReference type="InterPro" id="IPR011009">
    <property type="entry name" value="Kinase-like_dom_sf"/>
</dbReference>
<dbReference type="Gene3D" id="3.90.1200.10">
    <property type="match status" value="1"/>
</dbReference>
<dbReference type="GO" id="GO:0016740">
    <property type="term" value="F:transferase activity"/>
    <property type="evidence" value="ECO:0007669"/>
    <property type="project" value="UniProtKB-KW"/>
</dbReference>
<reference evidence="2 3" key="1">
    <citation type="journal article" date="2014" name="Genome Announc.">
        <title>Draft genome sequence of Sclerotinia borealis, a psychrophilic plant pathogenic fungus.</title>
        <authorList>
            <person name="Mardanov A.V."/>
            <person name="Beletsky A.V."/>
            <person name="Kadnikov V.V."/>
            <person name="Ignatov A.N."/>
            <person name="Ravin N.V."/>
        </authorList>
    </citation>
    <scope>NUCLEOTIDE SEQUENCE [LARGE SCALE GENOMIC DNA]</scope>
    <source>
        <strain evidence="3">F-4157</strain>
    </source>
</reference>
<evidence type="ECO:0000313" key="3">
    <source>
        <dbReference type="Proteomes" id="UP000019487"/>
    </source>
</evidence>
<dbReference type="InterPro" id="IPR051678">
    <property type="entry name" value="AGP_Transferase"/>
</dbReference>
<gene>
    <name evidence="2" type="ORF">SBOR_4185</name>
</gene>
<sequence>MDTISFPYFRPAEELPAPLPTISEILASNDIIKGTDTWATRKVVRISEHFVVKYGKSNDAIEGQNLLFLEQNGFQTFVPKLYAMWKEKDGTLFLVMECLRGDTLETLWPTLQEADKDRILKKTASIFTQIRDLPHKGLFGSVDECHMPHHLFWWPDFPPNISGLFANERAAIQGLLAKSRENAKMNGRQPYFADIFEEQLLKGLVMDNSRAPVFTHPDLQKKNILVEITEGDNDERDFHVSLIDWESAGWYPIWWEYFVAFIAFKWQDDWCRKVIKVVNAWPAEIALMRMVYYDWWL</sequence>
<name>W9CLB4_SCLBF</name>
<dbReference type="Proteomes" id="UP000019487">
    <property type="component" value="Unassembled WGS sequence"/>
</dbReference>
<dbReference type="Pfam" id="PF01636">
    <property type="entry name" value="APH"/>
    <property type="match status" value="1"/>
</dbReference>
<dbReference type="OrthoDB" id="4177236at2759"/>
<accession>W9CLB4</accession>
<dbReference type="EMBL" id="AYSA01000186">
    <property type="protein sequence ID" value="ESZ95444.1"/>
    <property type="molecule type" value="Genomic_DNA"/>
</dbReference>
<dbReference type="STRING" id="1432307.W9CLB4"/>
<dbReference type="PANTHER" id="PTHR21310">
    <property type="entry name" value="AMINOGLYCOSIDE PHOSPHOTRANSFERASE-RELATED-RELATED"/>
    <property type="match status" value="1"/>
</dbReference>
<comment type="caution">
    <text evidence="2">The sequence shown here is derived from an EMBL/GenBank/DDBJ whole genome shotgun (WGS) entry which is preliminary data.</text>
</comment>
<dbReference type="InterPro" id="IPR002575">
    <property type="entry name" value="Aminoglycoside_PTrfase"/>
</dbReference>
<proteinExistence type="predicted"/>
<evidence type="ECO:0000259" key="1">
    <source>
        <dbReference type="Pfam" id="PF01636"/>
    </source>
</evidence>
<keyword evidence="3" id="KW-1185">Reference proteome</keyword>
<dbReference type="PANTHER" id="PTHR21310:SF48">
    <property type="entry name" value="AMINOGLYCOSIDE PHOSPHOTRANSFERASE DOMAIN-CONTAINING PROTEIN"/>
    <property type="match status" value="1"/>
</dbReference>